<reference evidence="5 6" key="1">
    <citation type="submission" date="2021-04" db="EMBL/GenBank/DDBJ databases">
        <authorList>
            <person name="Bliznina A."/>
        </authorList>
    </citation>
    <scope>NUCLEOTIDE SEQUENCE [LARGE SCALE GENOMIC DNA]</scope>
</reference>
<feature type="region of interest" description="Disordered" evidence="1">
    <location>
        <begin position="77"/>
        <end position="99"/>
    </location>
</feature>
<dbReference type="EMBL" id="OU015567">
    <property type="protein sequence ID" value="CAG5112391.1"/>
    <property type="molecule type" value="Genomic_DNA"/>
</dbReference>
<accession>A0ABN7T482</accession>
<keyword evidence="3" id="KW-0732">Signal</keyword>
<dbReference type="SMART" id="SM00271">
    <property type="entry name" value="DnaJ"/>
    <property type="match status" value="1"/>
</dbReference>
<dbReference type="PANTHER" id="PTHR44303">
    <property type="entry name" value="DNAJ HOMOLOG SUBFAMILY C MEMBER 16"/>
    <property type="match status" value="1"/>
</dbReference>
<dbReference type="PROSITE" id="PS50076">
    <property type="entry name" value="DNAJ_2"/>
    <property type="match status" value="1"/>
</dbReference>
<gene>
    <name evidence="5" type="ORF">OKIOD_LOCUS15376</name>
</gene>
<evidence type="ECO:0000256" key="1">
    <source>
        <dbReference type="SAM" id="MobiDB-lite"/>
    </source>
</evidence>
<keyword evidence="2" id="KW-0472">Membrane</keyword>
<feature type="chain" id="PRO_5045825680" evidence="3">
    <location>
        <begin position="17"/>
        <end position="682"/>
    </location>
</feature>
<dbReference type="InterPro" id="IPR036869">
    <property type="entry name" value="J_dom_sf"/>
</dbReference>
<dbReference type="Gene3D" id="3.40.30.10">
    <property type="entry name" value="Glutaredoxin"/>
    <property type="match status" value="1"/>
</dbReference>
<dbReference type="PRINTS" id="PR00625">
    <property type="entry name" value="JDOMAIN"/>
</dbReference>
<dbReference type="InterPro" id="IPR052448">
    <property type="entry name" value="DnaJ_C16_autophagy_reg"/>
</dbReference>
<keyword evidence="2" id="KW-1133">Transmembrane helix</keyword>
<dbReference type="Gene3D" id="1.10.287.110">
    <property type="entry name" value="DnaJ domain"/>
    <property type="match status" value="1"/>
</dbReference>
<feature type="transmembrane region" description="Helical" evidence="2">
    <location>
        <begin position="505"/>
        <end position="526"/>
    </location>
</feature>
<keyword evidence="6" id="KW-1185">Reference proteome</keyword>
<keyword evidence="2" id="KW-0812">Transmembrane</keyword>
<feature type="signal peptide" evidence="3">
    <location>
        <begin position="1"/>
        <end position="16"/>
    </location>
</feature>
<dbReference type="InterPro" id="IPR001623">
    <property type="entry name" value="DnaJ_domain"/>
</dbReference>
<sequence length="682" mass="78218">MRLEIVLSSFFCLVNAVADPWKTLGVSRSASTKEIKSAYKKLAKEWHPDVNKSPEAEDRFVDIAEAYQILTDDDKRREWESSQNSGFGSSFRRSTKGSRWSGGFSPDDLFDQFFGQSNFGEDGVSTRDFFNNILKKTNRSPHVFLFTSPWCFECRRAKQVFSQVEPELRKWGFGTGKVNANVYAKLNDFMNVQKVPSVVVVYNENPYPVPLADLYRGSQPLKEFCENLASSSVVIEELSTKEKAENFMNQYKKTMRPRIWLVTEKDTVAGMFSSIASQFRGEIDFAYSKFNDDAINMIRVSLKISEPSLVFFTEQNTPSEIIPINKLKYHGGILEKIKKYRTLELTRIAHPEQFTTRCEVHTSGDSPPLCLIFVHHGSLEDPVVSNFAKWTAQHAKEMKSEAVINIMSGDNQCHFSKMIGTDGKSAAVIVQRLSTGLRFLKIPHSESFEGFTAAAWKAIFSKQDYSFASFVNIVDEDQDQTFFGSTYRYIWKSWRRIRHFEEEELLLYICAPLAIIMLTASFFMTANAETNPRRPRVTKRERQSAADLPLRPLKKLEKDEISNFLTEKVKFIVVLVISDNNQSEAERDVMVEMTRQFAIKIQEFKCDPHIPDFFCIKKGNVGEQLASNLDLIPGTVLALGANWWAGYQIDQDDDIYMDNILPNVEHWLARLQEGAIKRQRYK</sequence>
<dbReference type="Pfam" id="PF00226">
    <property type="entry name" value="DnaJ"/>
    <property type="match status" value="1"/>
</dbReference>
<dbReference type="InterPro" id="IPR013766">
    <property type="entry name" value="Thioredoxin_domain"/>
</dbReference>
<dbReference type="InterPro" id="IPR036249">
    <property type="entry name" value="Thioredoxin-like_sf"/>
</dbReference>
<evidence type="ECO:0000256" key="2">
    <source>
        <dbReference type="SAM" id="Phobius"/>
    </source>
</evidence>
<dbReference type="PANTHER" id="PTHR44303:SF2">
    <property type="entry name" value="DNAJ HOMOLOG SUBFAMILY C MEMBER 16"/>
    <property type="match status" value="1"/>
</dbReference>
<evidence type="ECO:0000259" key="4">
    <source>
        <dbReference type="PROSITE" id="PS50076"/>
    </source>
</evidence>
<dbReference type="Pfam" id="PF00085">
    <property type="entry name" value="Thioredoxin"/>
    <property type="match status" value="1"/>
</dbReference>
<dbReference type="Proteomes" id="UP001158576">
    <property type="component" value="Chromosome 2"/>
</dbReference>
<proteinExistence type="predicted"/>
<evidence type="ECO:0000256" key="3">
    <source>
        <dbReference type="SAM" id="SignalP"/>
    </source>
</evidence>
<organism evidence="5 6">
    <name type="scientific">Oikopleura dioica</name>
    <name type="common">Tunicate</name>
    <dbReference type="NCBI Taxonomy" id="34765"/>
    <lineage>
        <taxon>Eukaryota</taxon>
        <taxon>Metazoa</taxon>
        <taxon>Chordata</taxon>
        <taxon>Tunicata</taxon>
        <taxon>Appendicularia</taxon>
        <taxon>Copelata</taxon>
        <taxon>Oikopleuridae</taxon>
        <taxon>Oikopleura</taxon>
    </lineage>
</organism>
<feature type="domain" description="J" evidence="4">
    <location>
        <begin position="19"/>
        <end position="83"/>
    </location>
</feature>
<dbReference type="SUPFAM" id="SSF46565">
    <property type="entry name" value="Chaperone J-domain"/>
    <property type="match status" value="1"/>
</dbReference>
<name>A0ABN7T482_OIKDI</name>
<feature type="compositionally biased region" description="Polar residues" evidence="1">
    <location>
        <begin position="81"/>
        <end position="92"/>
    </location>
</feature>
<dbReference type="SUPFAM" id="SSF52833">
    <property type="entry name" value="Thioredoxin-like"/>
    <property type="match status" value="1"/>
</dbReference>
<evidence type="ECO:0000313" key="5">
    <source>
        <dbReference type="EMBL" id="CAG5112391.1"/>
    </source>
</evidence>
<evidence type="ECO:0000313" key="6">
    <source>
        <dbReference type="Proteomes" id="UP001158576"/>
    </source>
</evidence>
<dbReference type="CDD" id="cd06257">
    <property type="entry name" value="DnaJ"/>
    <property type="match status" value="1"/>
</dbReference>
<protein>
    <submittedName>
        <fullName evidence="5">Oidioi.mRNA.OKI2018_I69.chr2.g6611.t1.cds</fullName>
    </submittedName>
</protein>